<protein>
    <submittedName>
        <fullName evidence="1">Uncharacterized protein</fullName>
    </submittedName>
</protein>
<dbReference type="Proteomes" id="UP001054821">
    <property type="component" value="Chromosome 4"/>
</dbReference>
<evidence type="ECO:0000313" key="1">
    <source>
        <dbReference type="EMBL" id="KAI5331887.1"/>
    </source>
</evidence>
<organism evidence="1 2">
    <name type="scientific">Prunus dulcis</name>
    <name type="common">Almond</name>
    <name type="synonym">Amygdalus dulcis</name>
    <dbReference type="NCBI Taxonomy" id="3755"/>
    <lineage>
        <taxon>Eukaryota</taxon>
        <taxon>Viridiplantae</taxon>
        <taxon>Streptophyta</taxon>
        <taxon>Embryophyta</taxon>
        <taxon>Tracheophyta</taxon>
        <taxon>Spermatophyta</taxon>
        <taxon>Magnoliopsida</taxon>
        <taxon>eudicotyledons</taxon>
        <taxon>Gunneridae</taxon>
        <taxon>Pentapetalae</taxon>
        <taxon>rosids</taxon>
        <taxon>fabids</taxon>
        <taxon>Rosales</taxon>
        <taxon>Rosaceae</taxon>
        <taxon>Amygdaloideae</taxon>
        <taxon>Amygdaleae</taxon>
        <taxon>Prunus</taxon>
    </lineage>
</organism>
<sequence>MRRLPCTWGDFEEDLKNKENVHEILGSMLLVIRAKLQPWVEDGGSNTFGGRTQDIRFRRDFSVMMVYQKAEGGEDGGTKFTLVTKLP</sequence>
<evidence type="ECO:0000313" key="2">
    <source>
        <dbReference type="Proteomes" id="UP001054821"/>
    </source>
</evidence>
<accession>A0AAD4VX41</accession>
<reference evidence="1 2" key="1">
    <citation type="journal article" date="2022" name="G3 (Bethesda)">
        <title>Whole-genome sequence and methylome profiling of the almond [Prunus dulcis (Mill.) D.A. Webb] cultivar 'Nonpareil'.</title>
        <authorList>
            <person name="D'Amico-Willman K.M."/>
            <person name="Ouma W.Z."/>
            <person name="Meulia T."/>
            <person name="Sideli G.M."/>
            <person name="Gradziel T.M."/>
            <person name="Fresnedo-Ramirez J."/>
        </authorList>
    </citation>
    <scope>NUCLEOTIDE SEQUENCE [LARGE SCALE GENOMIC DNA]</scope>
    <source>
        <strain evidence="1">Clone GOH B32 T37-40</strain>
    </source>
</reference>
<proteinExistence type="predicted"/>
<dbReference type="AlphaFoldDB" id="A0AAD4VX41"/>
<dbReference type="EMBL" id="JAJFAZ020000004">
    <property type="protein sequence ID" value="KAI5331887.1"/>
    <property type="molecule type" value="Genomic_DNA"/>
</dbReference>
<keyword evidence="2" id="KW-1185">Reference proteome</keyword>
<gene>
    <name evidence="1" type="ORF">L3X38_022013</name>
</gene>
<comment type="caution">
    <text evidence="1">The sequence shown here is derived from an EMBL/GenBank/DDBJ whole genome shotgun (WGS) entry which is preliminary data.</text>
</comment>
<name>A0AAD4VX41_PRUDU</name>